<dbReference type="AlphaFoldDB" id="A0A396HRC3"/>
<protein>
    <submittedName>
        <fullName evidence="1">Uncharacterized protein</fullName>
    </submittedName>
</protein>
<organism evidence="1 2">
    <name type="scientific">Medicago truncatula</name>
    <name type="common">Barrel medic</name>
    <name type="synonym">Medicago tribuloides</name>
    <dbReference type="NCBI Taxonomy" id="3880"/>
    <lineage>
        <taxon>Eukaryota</taxon>
        <taxon>Viridiplantae</taxon>
        <taxon>Streptophyta</taxon>
        <taxon>Embryophyta</taxon>
        <taxon>Tracheophyta</taxon>
        <taxon>Spermatophyta</taxon>
        <taxon>Magnoliopsida</taxon>
        <taxon>eudicotyledons</taxon>
        <taxon>Gunneridae</taxon>
        <taxon>Pentapetalae</taxon>
        <taxon>rosids</taxon>
        <taxon>fabids</taxon>
        <taxon>Fabales</taxon>
        <taxon>Fabaceae</taxon>
        <taxon>Papilionoideae</taxon>
        <taxon>50 kb inversion clade</taxon>
        <taxon>NPAAA clade</taxon>
        <taxon>Hologalegina</taxon>
        <taxon>IRL clade</taxon>
        <taxon>Trifolieae</taxon>
        <taxon>Medicago</taxon>
    </lineage>
</organism>
<reference evidence="2" key="1">
    <citation type="journal article" date="2018" name="Nat. Plants">
        <title>Whole-genome landscape of Medicago truncatula symbiotic genes.</title>
        <authorList>
            <person name="Pecrix Y."/>
            <person name="Staton S.E."/>
            <person name="Sallet E."/>
            <person name="Lelandais-Briere C."/>
            <person name="Moreau S."/>
            <person name="Carrere S."/>
            <person name="Blein T."/>
            <person name="Jardinaud M.F."/>
            <person name="Latrasse D."/>
            <person name="Zouine M."/>
            <person name="Zahm M."/>
            <person name="Kreplak J."/>
            <person name="Mayjonade B."/>
            <person name="Satge C."/>
            <person name="Perez M."/>
            <person name="Cauet S."/>
            <person name="Marande W."/>
            <person name="Chantry-Darmon C."/>
            <person name="Lopez-Roques C."/>
            <person name="Bouchez O."/>
            <person name="Berard A."/>
            <person name="Debelle F."/>
            <person name="Munos S."/>
            <person name="Bendahmane A."/>
            <person name="Berges H."/>
            <person name="Niebel A."/>
            <person name="Buitink J."/>
            <person name="Frugier F."/>
            <person name="Benhamed M."/>
            <person name="Crespi M."/>
            <person name="Gouzy J."/>
            <person name="Gamas P."/>
        </authorList>
    </citation>
    <scope>NUCLEOTIDE SEQUENCE [LARGE SCALE GENOMIC DNA]</scope>
    <source>
        <strain evidence="2">cv. Jemalong A17</strain>
    </source>
</reference>
<comment type="caution">
    <text evidence="1">The sequence shown here is derived from an EMBL/GenBank/DDBJ whole genome shotgun (WGS) entry which is preliminary data.</text>
</comment>
<sequence>MMVRLRRSMVEWEVLVATDNTWPPKRIPDKNVSNISKYDSDVEEEVEGKGCAEVDDCP</sequence>
<dbReference type="Proteomes" id="UP000265566">
    <property type="component" value="Chromosome 5"/>
</dbReference>
<evidence type="ECO:0000313" key="2">
    <source>
        <dbReference type="Proteomes" id="UP000265566"/>
    </source>
</evidence>
<dbReference type="Gramene" id="rna30140">
    <property type="protein sequence ID" value="RHN55023.1"/>
    <property type="gene ID" value="gene30140"/>
</dbReference>
<accession>A0A396HRC3</accession>
<evidence type="ECO:0000313" key="1">
    <source>
        <dbReference type="EMBL" id="RHN55023.1"/>
    </source>
</evidence>
<name>A0A396HRC3_MEDTR</name>
<proteinExistence type="predicted"/>
<gene>
    <name evidence="1" type="ORF">MtrunA17_Chr5g0413221</name>
</gene>
<dbReference type="EMBL" id="PSQE01000005">
    <property type="protein sequence ID" value="RHN55023.1"/>
    <property type="molecule type" value="Genomic_DNA"/>
</dbReference>